<dbReference type="PANTHER" id="PTHR33649">
    <property type="entry name" value="PAR1 PROTEIN"/>
    <property type="match status" value="1"/>
</dbReference>
<dbReference type="Proteomes" id="UP000317650">
    <property type="component" value="Chromosome 2"/>
</dbReference>
<proteinExistence type="predicted"/>
<gene>
    <name evidence="1" type="ORF">C4D60_Mb02t05980</name>
</gene>
<accession>A0A4S8IAW9</accession>
<dbReference type="InterPro" id="IPR009489">
    <property type="entry name" value="PAR1"/>
</dbReference>
<organism evidence="1 2">
    <name type="scientific">Musa balbisiana</name>
    <name type="common">Banana</name>
    <dbReference type="NCBI Taxonomy" id="52838"/>
    <lineage>
        <taxon>Eukaryota</taxon>
        <taxon>Viridiplantae</taxon>
        <taxon>Streptophyta</taxon>
        <taxon>Embryophyta</taxon>
        <taxon>Tracheophyta</taxon>
        <taxon>Spermatophyta</taxon>
        <taxon>Magnoliopsida</taxon>
        <taxon>Liliopsida</taxon>
        <taxon>Zingiberales</taxon>
        <taxon>Musaceae</taxon>
        <taxon>Musa</taxon>
    </lineage>
</organism>
<dbReference type="PANTHER" id="PTHR33649:SF2">
    <property type="entry name" value="PAR1 PROTEIN"/>
    <property type="match status" value="1"/>
</dbReference>
<evidence type="ECO:0000313" key="1">
    <source>
        <dbReference type="EMBL" id="THU44302.1"/>
    </source>
</evidence>
<dbReference type="AlphaFoldDB" id="A0A4S8IAW9"/>
<evidence type="ECO:0008006" key="3">
    <source>
        <dbReference type="Google" id="ProtNLM"/>
    </source>
</evidence>
<dbReference type="STRING" id="52838.A0A4S8IAW9"/>
<name>A0A4S8IAW9_MUSBA</name>
<protein>
    <recommendedName>
        <fullName evidence="3">PAR1 protein</fullName>
    </recommendedName>
</protein>
<dbReference type="EMBL" id="PYDT01000011">
    <property type="protein sequence ID" value="THU44302.1"/>
    <property type="molecule type" value="Genomic_DNA"/>
</dbReference>
<reference evidence="1 2" key="1">
    <citation type="journal article" date="2019" name="Nat. Plants">
        <title>Genome sequencing of Musa balbisiana reveals subgenome evolution and function divergence in polyploid bananas.</title>
        <authorList>
            <person name="Yao X."/>
        </authorList>
    </citation>
    <scope>NUCLEOTIDE SEQUENCE [LARGE SCALE GENOMIC DNA]</scope>
    <source>
        <strain evidence="2">cv. DH-PKW</strain>
        <tissue evidence="1">Leaves</tissue>
    </source>
</reference>
<comment type="caution">
    <text evidence="1">The sequence shown here is derived from an EMBL/GenBank/DDBJ whole genome shotgun (WGS) entry which is preliminary data.</text>
</comment>
<keyword evidence="2" id="KW-1185">Reference proteome</keyword>
<dbReference type="Pfam" id="PF06521">
    <property type="entry name" value="PAR1"/>
    <property type="match status" value="1"/>
</dbReference>
<evidence type="ECO:0000313" key="2">
    <source>
        <dbReference type="Proteomes" id="UP000317650"/>
    </source>
</evidence>
<sequence length="165" mass="17876">MEYLSSYIIASASRIIPWPPKFFASFGLLIVFCASEARGNLPLSSHQPRRARHDVRSLDAVSAAGTRCVLERNARGGRPGAYTCAASEIAAEGFSDWVETDECVAACALDRGTVGISSDALLDADFMRKLCSPDCYYGCPNVLDLYFNIAAAEGTMQSVHLITRE</sequence>